<evidence type="ECO:0000256" key="6">
    <source>
        <dbReference type="ARBA" id="ARBA00023180"/>
    </source>
</evidence>
<dbReference type="SUPFAM" id="SSF103473">
    <property type="entry name" value="MFS general substrate transporter"/>
    <property type="match status" value="1"/>
</dbReference>
<dbReference type="PROSITE" id="PS50850">
    <property type="entry name" value="MFS"/>
    <property type="match status" value="1"/>
</dbReference>
<dbReference type="InterPro" id="IPR020846">
    <property type="entry name" value="MFS_dom"/>
</dbReference>
<feature type="transmembrane region" description="Helical" evidence="7">
    <location>
        <begin position="216"/>
        <end position="236"/>
    </location>
</feature>
<feature type="transmembrane region" description="Helical" evidence="7">
    <location>
        <begin position="452"/>
        <end position="473"/>
    </location>
</feature>
<keyword evidence="4 7" id="KW-1133">Transmembrane helix</keyword>
<feature type="transmembrane region" description="Helical" evidence="7">
    <location>
        <begin position="295"/>
        <end position="312"/>
    </location>
</feature>
<feature type="transmembrane region" description="Helical" evidence="7">
    <location>
        <begin position="181"/>
        <end position="204"/>
    </location>
</feature>
<dbReference type="CDD" id="cd12148">
    <property type="entry name" value="fungal_TF_MHR"/>
    <property type="match status" value="1"/>
</dbReference>
<dbReference type="Pfam" id="PF07690">
    <property type="entry name" value="MFS_1"/>
    <property type="match status" value="1"/>
</dbReference>
<evidence type="ECO:0000256" key="1">
    <source>
        <dbReference type="ARBA" id="ARBA00004141"/>
    </source>
</evidence>
<dbReference type="OrthoDB" id="2985014at2759"/>
<dbReference type="Gene3D" id="1.20.1250.20">
    <property type="entry name" value="MFS general substrate transporter like domains"/>
    <property type="match status" value="2"/>
</dbReference>
<keyword evidence="2" id="KW-0813">Transport</keyword>
<keyword evidence="5 7" id="KW-0472">Membrane</keyword>
<gene>
    <name evidence="9" type="ORF">FSARC_8113</name>
</gene>
<evidence type="ECO:0000313" key="10">
    <source>
        <dbReference type="Proteomes" id="UP000622797"/>
    </source>
</evidence>
<feature type="transmembrane region" description="Helical" evidence="7">
    <location>
        <begin position="362"/>
        <end position="380"/>
    </location>
</feature>
<organism evidence="9 10">
    <name type="scientific">Fusarium sarcochroum</name>
    <dbReference type="NCBI Taxonomy" id="1208366"/>
    <lineage>
        <taxon>Eukaryota</taxon>
        <taxon>Fungi</taxon>
        <taxon>Dikarya</taxon>
        <taxon>Ascomycota</taxon>
        <taxon>Pezizomycotina</taxon>
        <taxon>Sordariomycetes</taxon>
        <taxon>Hypocreomycetidae</taxon>
        <taxon>Hypocreales</taxon>
        <taxon>Nectriaceae</taxon>
        <taxon>Fusarium</taxon>
        <taxon>Fusarium lateritium species complex</taxon>
    </lineage>
</organism>
<name>A0A8H4X7J8_9HYPO</name>
<comment type="caution">
    <text evidence="9">The sequence shown here is derived from an EMBL/GenBank/DDBJ whole genome shotgun (WGS) entry which is preliminary data.</text>
</comment>
<feature type="transmembrane region" description="Helical" evidence="7">
    <location>
        <begin position="386"/>
        <end position="410"/>
    </location>
</feature>
<dbReference type="FunFam" id="1.20.1250.20:FF:000106">
    <property type="entry name" value="MFS transporter, putative"/>
    <property type="match status" value="1"/>
</dbReference>
<dbReference type="PANTHER" id="PTHR43791">
    <property type="entry name" value="PERMEASE-RELATED"/>
    <property type="match status" value="1"/>
</dbReference>
<comment type="subcellular location">
    <subcellularLocation>
        <location evidence="1">Membrane</location>
        <topology evidence="1">Multi-pass membrane protein</topology>
    </subcellularLocation>
</comment>
<reference evidence="9" key="2">
    <citation type="submission" date="2020-05" db="EMBL/GenBank/DDBJ databases">
        <authorList>
            <person name="Kim H.-S."/>
            <person name="Proctor R.H."/>
            <person name="Brown D.W."/>
        </authorList>
    </citation>
    <scope>NUCLEOTIDE SEQUENCE</scope>
    <source>
        <strain evidence="9">NRRL 20472</strain>
    </source>
</reference>
<keyword evidence="10" id="KW-1185">Reference proteome</keyword>
<keyword evidence="3 7" id="KW-0812">Transmembrane</keyword>
<keyword evidence="6" id="KW-0325">Glycoprotein</keyword>
<dbReference type="Proteomes" id="UP000622797">
    <property type="component" value="Unassembled WGS sequence"/>
</dbReference>
<evidence type="ECO:0000256" key="2">
    <source>
        <dbReference type="ARBA" id="ARBA00022448"/>
    </source>
</evidence>
<dbReference type="PANTHER" id="PTHR43791:SF86">
    <property type="entry name" value="MAJOR FACILITATOR SUPERFAMILY (MFS) PROFILE DOMAIN-CONTAINING PROTEIN"/>
    <property type="match status" value="1"/>
</dbReference>
<evidence type="ECO:0000259" key="8">
    <source>
        <dbReference type="PROSITE" id="PS50850"/>
    </source>
</evidence>
<evidence type="ECO:0000256" key="4">
    <source>
        <dbReference type="ARBA" id="ARBA00022989"/>
    </source>
</evidence>
<dbReference type="EMBL" id="JABEXW010000442">
    <property type="protein sequence ID" value="KAF4963919.1"/>
    <property type="molecule type" value="Genomic_DNA"/>
</dbReference>
<evidence type="ECO:0000256" key="5">
    <source>
        <dbReference type="ARBA" id="ARBA00023136"/>
    </source>
</evidence>
<reference evidence="9" key="1">
    <citation type="journal article" date="2020" name="BMC Genomics">
        <title>Correction to: Identification and distribution of gene clusters required for synthesis of sphingolipid metabolism inhibitors in diverse species of the filamentous fungus Fusarium.</title>
        <authorList>
            <person name="Kim H.S."/>
            <person name="Lohmar J.M."/>
            <person name="Busman M."/>
            <person name="Brown D.W."/>
            <person name="Naumann T.A."/>
            <person name="Divon H.H."/>
            <person name="Lysoe E."/>
            <person name="Uhlig S."/>
            <person name="Proctor R.H."/>
        </authorList>
    </citation>
    <scope>NUCLEOTIDE SEQUENCE</scope>
    <source>
        <strain evidence="9">NRRL 20472</strain>
    </source>
</reference>
<protein>
    <recommendedName>
        <fullName evidence="8">Major facilitator superfamily (MFS) profile domain-containing protein</fullName>
    </recommendedName>
</protein>
<sequence length="1336" mass="149754">MGSLSEKRHPMHLHASEHDGDVIQDEAIHVPGYNPNLTIEAGEARKALLKADFCILPFIVLCFCFLQFDRTNIGNALTDTLRTDINIDNSDINLAQTLFTVGFIVTELPFNMISKYIGPERFLPITMFFWGIATWSQIFLKSASGLFAARFFIGALEGGYIPGFALYISRYYTNQELALRYAIFWASNSFAGALGGPLSIGLLSLRGRGGLQGWQWLFLIEGVLTCFLGVLAYLYFPHNAAKPKSFFGKSFNIFTEREASIIVTRVIRNDPTKALRYGQPVLLSHIVETFADWRLYGHLVAGLLSMVMISPMNTYAPSIIKSLGFTSLQANGLNSVGSVCALIWSVTLAFSSDHFRERGFHIALGYLWGAAGLLWLALAPDGVSKWTLYGGVVWTQMGMGCVQAISAAWLTAKMQDYKRPVALAAYVMSIQLANFPGNQLFRTQDAPRYTRGLSIAAGCAIAAAVVILVWKLLYRLYDNGDAGVEAKFQVASEDTRSEERKAVGVSGHRLERLERTVGALVDRLDSRLGELSGASNHEKPPVIAESVSSAELDPAPVFLIRDAATDAGVHSPEQTNTQSGFQSDAISTGLVSLPTAHSLLELFHIHYGRWVRFSEDTTTEILLLKVRESPLLVCSIFLIAVRHTTQDLADRLAPKLFHESKRLITASLLEVPQSIEFFQAALILSLWSTTIGQVPLSIDSWLLTGYAIQQALASPHFAEVVRSGSHQPNDGTHLDSWCLWNHICVAHLQYCVGTRRHSLLTQAQIDRCVSFIKSNEVTNYEARMVAEVQLYWIIYNKCGVAQIDLAGTKLALQAWQQDWMSLFNEPRSQFLQMGFHFAHLLAHCQSLKSPKSVMHSSILKEMVKHSRGIINLAIDTADDRTRHLTDHIYHILSFSALTLCRIIHTYEPKLRAANYDIAELDSLIFRLSTLCRRWQPLIEAFTFRTLDLTSTTLSPAINNGILTPTRLSYIRELRFEVRFPACEIVSTRDEDWDNHAVFNAAMKQLFSTLTQIPIGQEPLLDLDLVIPVPKKFEGSNEKRGIISGRLRTIYFDIPTNLPELPMIRSFSTGLGSCSMVFAPRSVCRMASKMPHLREVLWVLSDDEKIDPSVRIQQRNDFASSLRDLPTTIHYFGLSYVRNAPIDHDFNPPTILSQDEDCLSQALRVFSQREGLKDIQIHASVEPTIFWPHSNKGEVPHWPTLKSFIVQPHQVLPSGEWLVIQRPNTTAREGRLSNNSGVPGEEIDRQYRDFPHYPLMNDFFLAAARCVARMPKVECCSIGFEDAWITNLIFYTVFPKEPCLKVTGRSDPTLDKEMLAAWREAAGVRNMAFQLQVGHDN</sequence>
<accession>A0A8H4X7J8</accession>
<proteinExistence type="predicted"/>
<dbReference type="GO" id="GO:0016020">
    <property type="term" value="C:membrane"/>
    <property type="evidence" value="ECO:0007669"/>
    <property type="project" value="UniProtKB-SubCell"/>
</dbReference>
<evidence type="ECO:0000256" key="3">
    <source>
        <dbReference type="ARBA" id="ARBA00022692"/>
    </source>
</evidence>
<evidence type="ECO:0000313" key="9">
    <source>
        <dbReference type="EMBL" id="KAF4963919.1"/>
    </source>
</evidence>
<feature type="transmembrane region" description="Helical" evidence="7">
    <location>
        <begin position="332"/>
        <end position="350"/>
    </location>
</feature>
<dbReference type="GO" id="GO:0022857">
    <property type="term" value="F:transmembrane transporter activity"/>
    <property type="evidence" value="ECO:0007669"/>
    <property type="project" value="InterPro"/>
</dbReference>
<dbReference type="InterPro" id="IPR011701">
    <property type="entry name" value="MFS"/>
</dbReference>
<evidence type="ECO:0000256" key="7">
    <source>
        <dbReference type="SAM" id="Phobius"/>
    </source>
</evidence>
<feature type="transmembrane region" description="Helical" evidence="7">
    <location>
        <begin position="146"/>
        <end position="169"/>
    </location>
</feature>
<feature type="domain" description="Major facilitator superfamily (MFS) profile" evidence="8">
    <location>
        <begin position="55"/>
        <end position="475"/>
    </location>
</feature>
<dbReference type="InterPro" id="IPR036259">
    <property type="entry name" value="MFS_trans_sf"/>
</dbReference>